<accession>A0ABT4WVT8</accession>
<evidence type="ECO:0000313" key="1">
    <source>
        <dbReference type="EMBL" id="MDA7024144.1"/>
    </source>
</evidence>
<name>A0ABT4WVT8_PSEFR</name>
<proteinExistence type="predicted"/>
<sequence length="188" mass="21215">MERLEAALKQLVRAHSKLTEHAPITALAQHLRETQKALDLGEDDELPVLPQKPGIYYFEAKFKFSTAAELGEFGERWGTIRAKAHDGKIPRYYPSRVKHHLAALAAGKPIPFYLGKRESIADRIKNHVESLLASGTYALKLRARPHLIRDVEITYSYQSFEAPPTSYFGVGLIESELRKILNPILGKQ</sequence>
<keyword evidence="2" id="KW-1185">Reference proteome</keyword>
<dbReference type="Proteomes" id="UP001212337">
    <property type="component" value="Unassembled WGS sequence"/>
</dbReference>
<dbReference type="RefSeq" id="WP_153336587.1">
    <property type="nucleotide sequence ID" value="NZ_JAQJVI010000038.1"/>
</dbReference>
<organism evidence="1 2">
    <name type="scientific">Pseudomonas fragi</name>
    <dbReference type="NCBI Taxonomy" id="296"/>
    <lineage>
        <taxon>Bacteria</taxon>
        <taxon>Pseudomonadati</taxon>
        <taxon>Pseudomonadota</taxon>
        <taxon>Gammaproteobacteria</taxon>
        <taxon>Pseudomonadales</taxon>
        <taxon>Pseudomonadaceae</taxon>
        <taxon>Pseudomonas</taxon>
    </lineage>
</organism>
<evidence type="ECO:0000313" key="2">
    <source>
        <dbReference type="Proteomes" id="UP001212337"/>
    </source>
</evidence>
<reference evidence="1 2" key="1">
    <citation type="submission" date="2023-01" db="EMBL/GenBank/DDBJ databases">
        <title>Effects of deletion of Siderophore biosynthase gene in Pseudomonas fragi on quorum sensing and spoliage ability.</title>
        <authorList>
            <person name="Cui F."/>
            <person name="Wang D."/>
            <person name="Liu J."/>
            <person name="Wang Q."/>
            <person name="Li T."/>
            <person name="Li J."/>
        </authorList>
    </citation>
    <scope>NUCLEOTIDE SEQUENCE [LARGE SCALE GENOMIC DNA]</scope>
    <source>
        <strain evidence="1 2">MS-10</strain>
    </source>
</reference>
<comment type="caution">
    <text evidence="1">The sequence shown here is derived from an EMBL/GenBank/DDBJ whole genome shotgun (WGS) entry which is preliminary data.</text>
</comment>
<gene>
    <name evidence="1" type="ORF">PI499_19960</name>
</gene>
<dbReference type="EMBL" id="JAQJVI010000038">
    <property type="protein sequence ID" value="MDA7024144.1"/>
    <property type="molecule type" value="Genomic_DNA"/>
</dbReference>
<protein>
    <submittedName>
        <fullName evidence="1">Uncharacterized protein</fullName>
    </submittedName>
</protein>